<feature type="transmembrane region" description="Helical" evidence="6">
    <location>
        <begin position="139"/>
        <end position="158"/>
    </location>
</feature>
<accession>A0A7X0J0D9</accession>
<evidence type="ECO:0000256" key="6">
    <source>
        <dbReference type="SAM" id="Phobius"/>
    </source>
</evidence>
<feature type="transmembrane region" description="Helical" evidence="6">
    <location>
        <begin position="246"/>
        <end position="268"/>
    </location>
</feature>
<dbReference type="GO" id="GO:0005886">
    <property type="term" value="C:plasma membrane"/>
    <property type="evidence" value="ECO:0007669"/>
    <property type="project" value="TreeGrafter"/>
</dbReference>
<feature type="transmembrane region" description="Helical" evidence="6">
    <location>
        <begin position="307"/>
        <end position="326"/>
    </location>
</feature>
<dbReference type="PANTHER" id="PTHR23502">
    <property type="entry name" value="MAJOR FACILITATOR SUPERFAMILY"/>
    <property type="match status" value="1"/>
</dbReference>
<feature type="domain" description="Major facilitator superfamily (MFS) profile" evidence="7">
    <location>
        <begin position="12"/>
        <end position="397"/>
    </location>
</feature>
<comment type="caution">
    <text evidence="8">The sequence shown here is derived from an EMBL/GenBank/DDBJ whole genome shotgun (WGS) entry which is preliminary data.</text>
</comment>
<dbReference type="PANTHER" id="PTHR23502:SF132">
    <property type="entry name" value="POLYAMINE TRANSPORTER 2-RELATED"/>
    <property type="match status" value="1"/>
</dbReference>
<feature type="transmembrane region" description="Helical" evidence="6">
    <location>
        <begin position="51"/>
        <end position="69"/>
    </location>
</feature>
<dbReference type="InterPro" id="IPR011701">
    <property type="entry name" value="MFS"/>
</dbReference>
<feature type="transmembrane region" description="Helical" evidence="6">
    <location>
        <begin position="100"/>
        <end position="118"/>
    </location>
</feature>
<evidence type="ECO:0000256" key="2">
    <source>
        <dbReference type="ARBA" id="ARBA00022448"/>
    </source>
</evidence>
<feature type="transmembrane region" description="Helical" evidence="6">
    <location>
        <begin position="76"/>
        <end position="94"/>
    </location>
</feature>
<dbReference type="EMBL" id="JACHCC010000002">
    <property type="protein sequence ID" value="MBB6498600.1"/>
    <property type="molecule type" value="Genomic_DNA"/>
</dbReference>
<keyword evidence="5 6" id="KW-0472">Membrane</keyword>
<dbReference type="InterPro" id="IPR020846">
    <property type="entry name" value="MFS_dom"/>
</dbReference>
<organism evidence="8 9">
    <name type="scientific">Pedobacter cryoconitis</name>
    <dbReference type="NCBI Taxonomy" id="188932"/>
    <lineage>
        <taxon>Bacteria</taxon>
        <taxon>Pseudomonadati</taxon>
        <taxon>Bacteroidota</taxon>
        <taxon>Sphingobacteriia</taxon>
        <taxon>Sphingobacteriales</taxon>
        <taxon>Sphingobacteriaceae</taxon>
        <taxon>Pedobacter</taxon>
    </lineage>
</organism>
<comment type="subcellular location">
    <subcellularLocation>
        <location evidence="1">Membrane</location>
        <topology evidence="1">Multi-pass membrane protein</topology>
    </subcellularLocation>
</comment>
<proteinExistence type="predicted"/>
<reference evidence="8 9" key="1">
    <citation type="submission" date="2020-08" db="EMBL/GenBank/DDBJ databases">
        <title>Genomic Encyclopedia of Type Strains, Phase IV (KMG-V): Genome sequencing to study the core and pangenomes of soil and plant-associated prokaryotes.</title>
        <authorList>
            <person name="Whitman W."/>
        </authorList>
    </citation>
    <scope>NUCLEOTIDE SEQUENCE [LARGE SCALE GENOMIC DNA]</scope>
    <source>
        <strain evidence="8 9">M2T3</strain>
    </source>
</reference>
<evidence type="ECO:0000259" key="7">
    <source>
        <dbReference type="PROSITE" id="PS50850"/>
    </source>
</evidence>
<feature type="transmembrane region" description="Helical" evidence="6">
    <location>
        <begin position="280"/>
        <end position="301"/>
    </location>
</feature>
<dbReference type="GO" id="GO:1990961">
    <property type="term" value="P:xenobiotic detoxification by transmembrane export across the plasma membrane"/>
    <property type="evidence" value="ECO:0007669"/>
    <property type="project" value="TreeGrafter"/>
</dbReference>
<dbReference type="InterPro" id="IPR036259">
    <property type="entry name" value="MFS_trans_sf"/>
</dbReference>
<dbReference type="AlphaFoldDB" id="A0A7X0J0D9"/>
<keyword evidence="3 6" id="KW-0812">Transmembrane</keyword>
<evidence type="ECO:0000256" key="3">
    <source>
        <dbReference type="ARBA" id="ARBA00022692"/>
    </source>
</evidence>
<feature type="transmembrane region" description="Helical" evidence="6">
    <location>
        <begin position="338"/>
        <end position="360"/>
    </location>
</feature>
<evidence type="ECO:0000256" key="5">
    <source>
        <dbReference type="ARBA" id="ARBA00023136"/>
    </source>
</evidence>
<sequence>MRIIEKDQDGIGTILAFILIPLSGFATDIYLPSLPAMASKLHATNAEVQLTIVFFLISYGISQLFIGSLLDSFGRFRITIAALLLFSIASFTIANAHSVYLIYLMRIIHGVTVAAIVVGKRAYFVDIFSGEKLKHYTSLFSIVWSSAPIIAPFFGGYLQTAFGWESNFYLIGYFALIMLVLELIFGGESLKIYQKFHFKSIITVYSNMIKTLSFSLGLIMLGLSNAMFMVYGMTGPFIIEHTFNDSAITTGYCSLALGVALLLGGFLGKALIGYPFFRKISIAIGVQLILTIVMILSPAYFSSLLTMMAFAFSIHFIAGFIFNNYFSYCLSLFPKNAGIASGVTGGAVYVITSIMSYAIVSLIPAKSQSSLGISYLVMVLLIVLTFIVIRRKVQLAHD</sequence>
<evidence type="ECO:0000313" key="8">
    <source>
        <dbReference type="EMBL" id="MBB6498600.1"/>
    </source>
</evidence>
<dbReference type="RefSeq" id="WP_184622876.1">
    <property type="nucleotide sequence ID" value="NZ_JACHCC010000002.1"/>
</dbReference>
<keyword evidence="4 6" id="KW-1133">Transmembrane helix</keyword>
<gene>
    <name evidence="8" type="ORF">HDF25_000737</name>
</gene>
<dbReference type="SUPFAM" id="SSF103473">
    <property type="entry name" value="MFS general substrate transporter"/>
    <property type="match status" value="1"/>
</dbReference>
<feature type="transmembrane region" description="Helical" evidence="6">
    <location>
        <begin position="170"/>
        <end position="190"/>
    </location>
</feature>
<dbReference type="Pfam" id="PF07690">
    <property type="entry name" value="MFS_1"/>
    <property type="match status" value="1"/>
</dbReference>
<dbReference type="Proteomes" id="UP000521017">
    <property type="component" value="Unassembled WGS sequence"/>
</dbReference>
<keyword evidence="2" id="KW-0813">Transport</keyword>
<dbReference type="PROSITE" id="PS50850">
    <property type="entry name" value="MFS"/>
    <property type="match status" value="1"/>
</dbReference>
<dbReference type="Gene3D" id="1.20.1720.10">
    <property type="entry name" value="Multidrug resistance protein D"/>
    <property type="match status" value="1"/>
</dbReference>
<feature type="transmembrane region" description="Helical" evidence="6">
    <location>
        <begin position="211"/>
        <end position="234"/>
    </location>
</feature>
<evidence type="ECO:0000256" key="4">
    <source>
        <dbReference type="ARBA" id="ARBA00022989"/>
    </source>
</evidence>
<dbReference type="GO" id="GO:0015385">
    <property type="term" value="F:sodium:proton antiporter activity"/>
    <property type="evidence" value="ECO:0007669"/>
    <property type="project" value="TreeGrafter"/>
</dbReference>
<evidence type="ECO:0000313" key="9">
    <source>
        <dbReference type="Proteomes" id="UP000521017"/>
    </source>
</evidence>
<protein>
    <submittedName>
        <fullName evidence="8">MFS family permease</fullName>
    </submittedName>
</protein>
<name>A0A7X0J0D9_9SPHI</name>
<feature type="transmembrane region" description="Helical" evidence="6">
    <location>
        <begin position="12"/>
        <end position="31"/>
    </location>
</feature>
<feature type="transmembrane region" description="Helical" evidence="6">
    <location>
        <begin position="372"/>
        <end position="389"/>
    </location>
</feature>
<evidence type="ECO:0000256" key="1">
    <source>
        <dbReference type="ARBA" id="ARBA00004141"/>
    </source>
</evidence>